<dbReference type="Proteomes" id="UP000297729">
    <property type="component" value="Unassembled WGS sequence"/>
</dbReference>
<evidence type="ECO:0000313" key="2">
    <source>
        <dbReference type="Proteomes" id="UP000297729"/>
    </source>
</evidence>
<keyword evidence="2" id="KW-1185">Reference proteome</keyword>
<dbReference type="InterPro" id="IPR000944">
    <property type="entry name" value="Tscrpt_reg_Rrf2"/>
</dbReference>
<reference evidence="1 2" key="1">
    <citation type="submission" date="2019-03" db="EMBL/GenBank/DDBJ databases">
        <title>Draft Genome Sequence of Duganella callidus sp. nov., a Novel Duganella Species Isolated from Cultivated Soil.</title>
        <authorList>
            <person name="Raths R."/>
            <person name="Peta V."/>
            <person name="Bucking H."/>
        </authorList>
    </citation>
    <scope>NUCLEOTIDE SEQUENCE [LARGE SCALE GENOMIC DNA]</scope>
    <source>
        <strain evidence="1 2">DN04</strain>
    </source>
</reference>
<accession>A0A4Y9SDR8</accession>
<organism evidence="1 2">
    <name type="scientific">Duganella callida</name>
    <dbReference type="NCBI Taxonomy" id="2561932"/>
    <lineage>
        <taxon>Bacteria</taxon>
        <taxon>Pseudomonadati</taxon>
        <taxon>Pseudomonadota</taxon>
        <taxon>Betaproteobacteria</taxon>
        <taxon>Burkholderiales</taxon>
        <taxon>Oxalobacteraceae</taxon>
        <taxon>Telluria group</taxon>
        <taxon>Duganella</taxon>
    </lineage>
</organism>
<protein>
    <submittedName>
        <fullName evidence="1">Rrf2 family transcriptional regulator</fullName>
    </submittedName>
</protein>
<dbReference type="InterPro" id="IPR036390">
    <property type="entry name" value="WH_DNA-bd_sf"/>
</dbReference>
<dbReference type="PANTHER" id="PTHR33221">
    <property type="entry name" value="WINGED HELIX-TURN-HELIX TRANSCRIPTIONAL REGULATOR, RRF2 FAMILY"/>
    <property type="match status" value="1"/>
</dbReference>
<dbReference type="Pfam" id="PF02082">
    <property type="entry name" value="Rrf2"/>
    <property type="match status" value="1"/>
</dbReference>
<dbReference type="GO" id="GO:0005829">
    <property type="term" value="C:cytosol"/>
    <property type="evidence" value="ECO:0007669"/>
    <property type="project" value="TreeGrafter"/>
</dbReference>
<name>A0A4Y9SDR8_9BURK</name>
<proteinExistence type="predicted"/>
<sequence>MSQKNVQFSLAAHIVAVLGYHHGSSVTTAVLADSVRADATFVRRSVAKLARAGVITTTRGQHGACRLARPPTEVTLLEVYRASEAPPPFALHEYAEEPLCSVSANFKPSMCELLLDTTSRFESGLAELTVADLVGRIRVIETTYGANSINASRRALGTNNVPQTL</sequence>
<dbReference type="EMBL" id="SPVG01000180">
    <property type="protein sequence ID" value="TFW18682.1"/>
    <property type="molecule type" value="Genomic_DNA"/>
</dbReference>
<comment type="caution">
    <text evidence="1">The sequence shown here is derived from an EMBL/GenBank/DDBJ whole genome shotgun (WGS) entry which is preliminary data.</text>
</comment>
<dbReference type="PROSITE" id="PS51197">
    <property type="entry name" value="HTH_RRF2_2"/>
    <property type="match status" value="1"/>
</dbReference>
<dbReference type="AlphaFoldDB" id="A0A4Y9SDR8"/>
<dbReference type="OrthoDB" id="9795923at2"/>
<dbReference type="InterPro" id="IPR036388">
    <property type="entry name" value="WH-like_DNA-bd_sf"/>
</dbReference>
<dbReference type="PANTHER" id="PTHR33221:SF15">
    <property type="entry name" value="HTH-TYPE TRANSCRIPTIONAL REGULATOR YWGB-RELATED"/>
    <property type="match status" value="1"/>
</dbReference>
<dbReference type="RefSeq" id="WP_135202865.1">
    <property type="nucleotide sequence ID" value="NZ_SPVG01000180.1"/>
</dbReference>
<dbReference type="GO" id="GO:0003700">
    <property type="term" value="F:DNA-binding transcription factor activity"/>
    <property type="evidence" value="ECO:0007669"/>
    <property type="project" value="TreeGrafter"/>
</dbReference>
<dbReference type="SUPFAM" id="SSF46785">
    <property type="entry name" value="Winged helix' DNA-binding domain"/>
    <property type="match status" value="1"/>
</dbReference>
<gene>
    <name evidence="1" type="ORF">E4L98_17705</name>
</gene>
<evidence type="ECO:0000313" key="1">
    <source>
        <dbReference type="EMBL" id="TFW18682.1"/>
    </source>
</evidence>
<dbReference type="Gene3D" id="1.10.10.10">
    <property type="entry name" value="Winged helix-like DNA-binding domain superfamily/Winged helix DNA-binding domain"/>
    <property type="match status" value="1"/>
</dbReference>